<dbReference type="AlphaFoldDB" id="A0A7L6B8U3"/>
<evidence type="ECO:0000313" key="3">
    <source>
        <dbReference type="Proteomes" id="UP000510844"/>
    </source>
</evidence>
<accession>A0A7L6B8U3</accession>
<keyword evidence="3" id="KW-1185">Reference proteome</keyword>
<protein>
    <submittedName>
        <fullName evidence="2">ERF family protein</fullName>
    </submittedName>
</protein>
<feature type="compositionally biased region" description="Basic and acidic residues" evidence="1">
    <location>
        <begin position="1"/>
        <end position="10"/>
    </location>
</feature>
<reference evidence="2 3" key="2">
    <citation type="journal article" date="2021" name="Mar. Drugs">
        <title>A New Micromonospora Strain with Antibiotic Activity Isolated from the Microbiome of a Mid-Atlantic Deep-Sea Sponge.</title>
        <authorList>
            <person name="Back C.R."/>
            <person name="Stennett H.L."/>
            <person name="Williams S.E."/>
            <person name="Wang L."/>
            <person name="Ojeda Gomez J."/>
            <person name="Abdulle O.M."/>
            <person name="Duffy T."/>
            <person name="Neal C."/>
            <person name="Mantell J."/>
            <person name="Jepson M.A."/>
            <person name="Hendry K.R."/>
            <person name="Powell D."/>
            <person name="Stach J.E.M."/>
            <person name="Essex-Lopresti A.E."/>
            <person name="Willis C.L."/>
            <person name="Curnow P."/>
            <person name="Race P.R."/>
        </authorList>
    </citation>
    <scope>NUCLEOTIDE SEQUENCE [LARGE SCALE GENOMIC DNA]</scope>
    <source>
        <strain evidence="2 3">28ISP2-46</strain>
    </source>
</reference>
<evidence type="ECO:0000256" key="1">
    <source>
        <dbReference type="SAM" id="MobiDB-lite"/>
    </source>
</evidence>
<dbReference type="EMBL" id="CP059322">
    <property type="protein sequence ID" value="QLQ37960.1"/>
    <property type="molecule type" value="Genomic_DNA"/>
</dbReference>
<reference evidence="3" key="1">
    <citation type="submission" date="2020-07" db="EMBL/GenBank/DDBJ databases">
        <title>A new Micromonospora strain with potent antibiotic activity isolated from the microbiome of a mid-Atlantic deep-sea sponge.</title>
        <authorList>
            <person name="Back C.R."/>
            <person name="Stennett H.L."/>
            <person name="Williams S.E."/>
            <person name="Wang L."/>
            <person name="Ojeda Gomez J."/>
            <person name="Abdulle O.M."/>
            <person name="Duffy T."/>
            <person name="Hendry K.R."/>
            <person name="Powell D."/>
            <person name="Stach J.E."/>
            <person name="Essex-Lopresti A.E."/>
            <person name="Willis C.L."/>
            <person name="Curnow P."/>
            <person name="Race P.R."/>
        </authorList>
    </citation>
    <scope>NUCLEOTIDE SEQUENCE [LARGE SCALE GENOMIC DNA]</scope>
    <source>
        <strain evidence="3">28ISP2-46</strain>
    </source>
</reference>
<feature type="region of interest" description="Disordered" evidence="1">
    <location>
        <begin position="1"/>
        <end position="39"/>
    </location>
</feature>
<feature type="region of interest" description="Disordered" evidence="1">
    <location>
        <begin position="194"/>
        <end position="219"/>
    </location>
</feature>
<dbReference type="RefSeq" id="WP_181570405.1">
    <property type="nucleotide sequence ID" value="NZ_CP059322.2"/>
</dbReference>
<dbReference type="Pfam" id="PF04404">
    <property type="entry name" value="ERF"/>
    <property type="match status" value="1"/>
</dbReference>
<feature type="compositionally biased region" description="Basic and acidic residues" evidence="1">
    <location>
        <begin position="194"/>
        <end position="203"/>
    </location>
</feature>
<evidence type="ECO:0000313" key="2">
    <source>
        <dbReference type="EMBL" id="QLQ37960.1"/>
    </source>
</evidence>
<dbReference type="InterPro" id="IPR007499">
    <property type="entry name" value="ERF_bacteria_virus"/>
</dbReference>
<sequence length="271" mass="29098">MSKLRERVDEAEGVPAGDGWPELAEPGSGLPAARPPAAAEPVDELPDIEYTGAIADVDQVPVHTAWARVMADVQSIGKGDRFSAGGGGNYQYRGVDRVLNAVGPALRRHGVMVIPVRTEANYRDVLTAASKKMRECTVTVTYSIRGPRGDEMPAQSCGESMDTGDKGTTKACTVAYRNLLITALSIPTRDPRLDAEASNHERGSAPAPRPADYRDEISDPRTSLGRLKQVAGELQQHNLLAAVVTNEVGEQEPLGAMYSRVVRQRRAEAGQ</sequence>
<dbReference type="Proteomes" id="UP000510844">
    <property type="component" value="Chromosome"/>
</dbReference>
<gene>
    <name evidence="2" type="ORF">H1D33_03440</name>
</gene>
<dbReference type="KEGG" id="mfeu:H1D33_03440"/>
<organism evidence="2 3">
    <name type="scientific">Micromonospora robiginosa</name>
    <dbReference type="NCBI Taxonomy" id="2749844"/>
    <lineage>
        <taxon>Bacteria</taxon>
        <taxon>Bacillati</taxon>
        <taxon>Actinomycetota</taxon>
        <taxon>Actinomycetes</taxon>
        <taxon>Micromonosporales</taxon>
        <taxon>Micromonosporaceae</taxon>
        <taxon>Micromonospora</taxon>
    </lineage>
</organism>
<proteinExistence type="predicted"/>
<name>A0A7L6B8U3_9ACTN</name>